<feature type="domain" description="DUF7347" evidence="2">
    <location>
        <begin position="22"/>
        <end position="103"/>
    </location>
</feature>
<dbReference type="Pfam" id="PF24042">
    <property type="entry name" value="DUF7351"/>
    <property type="match status" value="1"/>
</dbReference>
<gene>
    <name evidence="4" type="ORF">SAMN04487949_0391</name>
</gene>
<dbReference type="InterPro" id="IPR055771">
    <property type="entry name" value="DUF7347"/>
</dbReference>
<evidence type="ECO:0000259" key="3">
    <source>
        <dbReference type="Pfam" id="PF24042"/>
    </source>
</evidence>
<evidence type="ECO:0000256" key="1">
    <source>
        <dbReference type="SAM" id="MobiDB-lite"/>
    </source>
</evidence>
<dbReference type="Proteomes" id="UP000199451">
    <property type="component" value="Unassembled WGS sequence"/>
</dbReference>
<keyword evidence="5" id="KW-1185">Reference proteome</keyword>
<feature type="region of interest" description="Disordered" evidence="1">
    <location>
        <begin position="1"/>
        <end position="27"/>
    </location>
</feature>
<feature type="domain" description="DUF7351" evidence="3">
    <location>
        <begin position="120"/>
        <end position="304"/>
    </location>
</feature>
<protein>
    <submittedName>
        <fullName evidence="4">Helix-turn-helix domain-containing protein</fullName>
    </submittedName>
</protein>
<evidence type="ECO:0000313" key="5">
    <source>
        <dbReference type="Proteomes" id="UP000199451"/>
    </source>
</evidence>
<dbReference type="AlphaFoldDB" id="A0A1G9PHB8"/>
<dbReference type="EMBL" id="FNHL01000001">
    <property type="protein sequence ID" value="SDL98262.1"/>
    <property type="molecule type" value="Genomic_DNA"/>
</dbReference>
<reference evidence="5" key="1">
    <citation type="submission" date="2016-10" db="EMBL/GenBank/DDBJ databases">
        <authorList>
            <person name="Varghese N."/>
            <person name="Submissions S."/>
        </authorList>
    </citation>
    <scope>NUCLEOTIDE SEQUENCE [LARGE SCALE GENOMIC DNA]</scope>
    <source>
        <strain evidence="5">CGMCC 1.10119</strain>
    </source>
</reference>
<evidence type="ECO:0000313" key="4">
    <source>
        <dbReference type="EMBL" id="SDL98262.1"/>
    </source>
</evidence>
<dbReference type="OrthoDB" id="8482at2157"/>
<evidence type="ECO:0000259" key="2">
    <source>
        <dbReference type="Pfam" id="PF24038"/>
    </source>
</evidence>
<dbReference type="STRING" id="660521.SAMN04487949_0391"/>
<dbReference type="Pfam" id="PF24038">
    <property type="entry name" value="DUF7347"/>
    <property type="match status" value="1"/>
</dbReference>
<dbReference type="RefSeq" id="WP_089693547.1">
    <property type="nucleotide sequence ID" value="NZ_FNHL01000001.1"/>
</dbReference>
<sequence>MTLPSSTSDGDADTEGRTHTDPDAAFGALSDPVRVDIVRVLADRYREQPDDAVLSFSTLRKGVDVADSGRFLYHLKQLLGTFVAKVEGGYRLTEAGHAVVAAILAGTYTRRESVGPTELDSDCPLCDAGVSGRYADGVLRVACADGHPLFVWSLPPNAATGRSIPELVAVARLNLSHTVELLLAGACPGCWGTATTRLTGLGDESEEVSPGFRATCDTCGLRVVGPVGFCLLTQPDVVGFSHHHGVAPSERYLWELPVVQRDAATELAGDGSEEPPGATDARVRVAVTLGGETLRVDLDETARVVSTAVE</sequence>
<dbReference type="InterPro" id="IPR036388">
    <property type="entry name" value="WH-like_DNA-bd_sf"/>
</dbReference>
<accession>A0A1G9PHB8</accession>
<dbReference type="InterPro" id="IPR055775">
    <property type="entry name" value="DUF7351"/>
</dbReference>
<name>A0A1G9PHB8_9EURY</name>
<dbReference type="Gene3D" id="1.10.10.10">
    <property type="entry name" value="Winged helix-like DNA-binding domain superfamily/Winged helix DNA-binding domain"/>
    <property type="match status" value="1"/>
</dbReference>
<organism evidence="4 5">
    <name type="scientific">Halogranum gelatinilyticum</name>
    <dbReference type="NCBI Taxonomy" id="660521"/>
    <lineage>
        <taxon>Archaea</taxon>
        <taxon>Methanobacteriati</taxon>
        <taxon>Methanobacteriota</taxon>
        <taxon>Stenosarchaea group</taxon>
        <taxon>Halobacteria</taxon>
        <taxon>Halobacteriales</taxon>
        <taxon>Haloferacaceae</taxon>
    </lineage>
</organism>
<proteinExistence type="predicted"/>